<dbReference type="Proteomes" id="UP000256964">
    <property type="component" value="Unassembled WGS sequence"/>
</dbReference>
<proteinExistence type="predicted"/>
<evidence type="ECO:0000313" key="2">
    <source>
        <dbReference type="EMBL" id="RDX52270.1"/>
    </source>
</evidence>
<dbReference type="AlphaFoldDB" id="A0A371DIA2"/>
<evidence type="ECO:0000256" key="1">
    <source>
        <dbReference type="SAM" id="MobiDB-lite"/>
    </source>
</evidence>
<sequence>MPSPQRDATRRYGRAGIINTIASARSPPSLQAGRAPASEGRRKYVVPDETRSAATQLAGSRGPPQSGSRGVPHPLVIVSMRPGGRLPRPRRSPCALRSTRDWHYVLLTSSCRDSRPGPRRITAVRCAYTVYRIRTDVAAAGIIIVVQCMCGTLACPRTDDVDSRVLEYTRSPLRPQALCGSGPSLA</sequence>
<dbReference type="EMBL" id="KZ857391">
    <property type="protein sequence ID" value="RDX52270.1"/>
    <property type="molecule type" value="Genomic_DNA"/>
</dbReference>
<feature type="compositionally biased region" description="Low complexity" evidence="1">
    <location>
        <begin position="59"/>
        <end position="70"/>
    </location>
</feature>
<feature type="compositionally biased region" description="Basic and acidic residues" evidence="1">
    <location>
        <begin position="39"/>
        <end position="51"/>
    </location>
</feature>
<organism evidence="2 3">
    <name type="scientific">Lentinus brumalis</name>
    <dbReference type="NCBI Taxonomy" id="2498619"/>
    <lineage>
        <taxon>Eukaryota</taxon>
        <taxon>Fungi</taxon>
        <taxon>Dikarya</taxon>
        <taxon>Basidiomycota</taxon>
        <taxon>Agaricomycotina</taxon>
        <taxon>Agaricomycetes</taxon>
        <taxon>Polyporales</taxon>
        <taxon>Polyporaceae</taxon>
        <taxon>Lentinus</taxon>
    </lineage>
</organism>
<evidence type="ECO:0000313" key="3">
    <source>
        <dbReference type="Proteomes" id="UP000256964"/>
    </source>
</evidence>
<reference evidence="2 3" key="1">
    <citation type="journal article" date="2018" name="Biotechnol. Biofuels">
        <title>Integrative visual omics of the white-rot fungus Polyporus brumalis exposes the biotechnological potential of its oxidative enzymes for delignifying raw plant biomass.</title>
        <authorList>
            <person name="Miyauchi S."/>
            <person name="Rancon A."/>
            <person name="Drula E."/>
            <person name="Hage H."/>
            <person name="Chaduli D."/>
            <person name="Favel A."/>
            <person name="Grisel S."/>
            <person name="Henrissat B."/>
            <person name="Herpoel-Gimbert I."/>
            <person name="Ruiz-Duenas F.J."/>
            <person name="Chevret D."/>
            <person name="Hainaut M."/>
            <person name="Lin J."/>
            <person name="Wang M."/>
            <person name="Pangilinan J."/>
            <person name="Lipzen A."/>
            <person name="Lesage-Meessen L."/>
            <person name="Navarro D."/>
            <person name="Riley R."/>
            <person name="Grigoriev I.V."/>
            <person name="Zhou S."/>
            <person name="Raouche S."/>
            <person name="Rosso M.N."/>
        </authorList>
    </citation>
    <scope>NUCLEOTIDE SEQUENCE [LARGE SCALE GENOMIC DNA]</scope>
    <source>
        <strain evidence="2 3">BRFM 1820</strain>
    </source>
</reference>
<feature type="region of interest" description="Disordered" evidence="1">
    <location>
        <begin position="1"/>
        <end position="72"/>
    </location>
</feature>
<accession>A0A371DIA2</accession>
<name>A0A371DIA2_9APHY</name>
<keyword evidence="3" id="KW-1185">Reference proteome</keyword>
<protein>
    <submittedName>
        <fullName evidence="2">Uncharacterized protein</fullName>
    </submittedName>
</protein>
<feature type="compositionally biased region" description="Polar residues" evidence="1">
    <location>
        <begin position="20"/>
        <end position="29"/>
    </location>
</feature>
<gene>
    <name evidence="2" type="ORF">OH76DRAFT_203434</name>
</gene>